<keyword evidence="1" id="KW-0418">Kinase</keyword>
<protein>
    <submittedName>
        <fullName evidence="1">Acetylglutamate kinase</fullName>
        <ecNumber evidence="1">2.7.2.8</ecNumber>
    </submittedName>
</protein>
<evidence type="ECO:0000313" key="1">
    <source>
        <dbReference type="EMBL" id="MBE8432301.1"/>
    </source>
</evidence>
<organism evidence="1 2">
    <name type="scientific">Leptospira interrogans serovar Pomona</name>
    <dbReference type="NCBI Taxonomy" id="44276"/>
    <lineage>
        <taxon>Bacteria</taxon>
        <taxon>Pseudomonadati</taxon>
        <taxon>Spirochaetota</taxon>
        <taxon>Spirochaetia</taxon>
        <taxon>Leptospirales</taxon>
        <taxon>Leptospiraceae</taxon>
        <taxon>Leptospira</taxon>
    </lineage>
</organism>
<feature type="non-terminal residue" evidence="1">
    <location>
        <position position="1"/>
    </location>
</feature>
<evidence type="ECO:0000313" key="2">
    <source>
        <dbReference type="Proteomes" id="UP000644282"/>
    </source>
</evidence>
<accession>A0AA40WFC1</accession>
<keyword evidence="1" id="KW-0808">Transferase</keyword>
<reference evidence="1" key="1">
    <citation type="submission" date="2020-10" db="EMBL/GenBank/DDBJ databases">
        <title>New Zealand Leptospira genomics.</title>
        <authorList>
            <person name="Wilkinson D.A."/>
            <person name="Nisa S."/>
            <person name="Moinet M."/>
            <person name="Benschop J."/>
        </authorList>
    </citation>
    <scope>NUCLEOTIDE SEQUENCE</scope>
    <source>
        <strain evidence="1">ESR8</strain>
    </source>
</reference>
<sequence length="52" mass="5493">GEISGGMIPKVECCLAAIDQGVNRTHIIDGRVSHSILIEIFTNQGIGSLIES</sequence>
<dbReference type="GO" id="GO:0003991">
    <property type="term" value="F:acetylglutamate kinase activity"/>
    <property type="evidence" value="ECO:0007669"/>
    <property type="project" value="UniProtKB-EC"/>
</dbReference>
<dbReference type="AlphaFoldDB" id="A0AA40WFC1"/>
<dbReference type="EC" id="2.7.2.8" evidence="1"/>
<comment type="caution">
    <text evidence="1">The sequence shown here is derived from an EMBL/GenBank/DDBJ whole genome shotgun (WGS) entry which is preliminary data.</text>
</comment>
<dbReference type="Gene3D" id="3.40.1160.10">
    <property type="entry name" value="Acetylglutamate kinase-like"/>
    <property type="match status" value="1"/>
</dbReference>
<dbReference type="InterPro" id="IPR036393">
    <property type="entry name" value="AceGlu_kinase-like_sf"/>
</dbReference>
<name>A0AA40WFC1_LEPIR</name>
<proteinExistence type="predicted"/>
<gene>
    <name evidence="1" type="ORF">IQB77_21565</name>
</gene>
<dbReference type="Proteomes" id="UP000644282">
    <property type="component" value="Unassembled WGS sequence"/>
</dbReference>
<dbReference type="SUPFAM" id="SSF53633">
    <property type="entry name" value="Carbamate kinase-like"/>
    <property type="match status" value="1"/>
</dbReference>
<dbReference type="EMBL" id="JADDXF010000499">
    <property type="protein sequence ID" value="MBE8432301.1"/>
    <property type="molecule type" value="Genomic_DNA"/>
</dbReference>